<accession>A0AAE1E2T4</accession>
<dbReference type="EMBL" id="JAWDGP010001519">
    <property type="protein sequence ID" value="KAK3790768.1"/>
    <property type="molecule type" value="Genomic_DNA"/>
</dbReference>
<organism evidence="2 3">
    <name type="scientific">Elysia crispata</name>
    <name type="common">lettuce slug</name>
    <dbReference type="NCBI Taxonomy" id="231223"/>
    <lineage>
        <taxon>Eukaryota</taxon>
        <taxon>Metazoa</taxon>
        <taxon>Spiralia</taxon>
        <taxon>Lophotrochozoa</taxon>
        <taxon>Mollusca</taxon>
        <taxon>Gastropoda</taxon>
        <taxon>Heterobranchia</taxon>
        <taxon>Euthyneura</taxon>
        <taxon>Panpulmonata</taxon>
        <taxon>Sacoglossa</taxon>
        <taxon>Placobranchoidea</taxon>
        <taxon>Plakobranchidae</taxon>
        <taxon>Elysia</taxon>
    </lineage>
</organism>
<feature type="compositionally biased region" description="Polar residues" evidence="1">
    <location>
        <begin position="27"/>
        <end position="37"/>
    </location>
</feature>
<name>A0AAE1E2T4_9GAST</name>
<keyword evidence="3" id="KW-1185">Reference proteome</keyword>
<sequence length="190" mass="21170">MPLHKYPNKPEPNQCLPIVLESPSPGPSHQTDFSSPNPGDDNCHISRRETTGAGEVDNWGAWMVQREELWMDKSEIREFQSWLNFLLTVGSHPTLLQVETNMPLVQFLLSRSKDLETSSVFYTGIGPRAIVVGSISIMDSVSRLIRMGSFSLFEISSSMLESLRATGSDPWITRAALKMATLSTRFIAPS</sequence>
<comment type="caution">
    <text evidence="2">The sequence shown here is derived from an EMBL/GenBank/DDBJ whole genome shotgun (WGS) entry which is preliminary data.</text>
</comment>
<protein>
    <submittedName>
        <fullName evidence="2">Uncharacterized protein</fullName>
    </submittedName>
</protein>
<gene>
    <name evidence="2" type="ORF">RRG08_038259</name>
</gene>
<reference evidence="2" key="1">
    <citation type="journal article" date="2023" name="G3 (Bethesda)">
        <title>A reference genome for the long-term kleptoplast-retaining sea slug Elysia crispata morphotype clarki.</title>
        <authorList>
            <person name="Eastman K.E."/>
            <person name="Pendleton A.L."/>
            <person name="Shaikh M.A."/>
            <person name="Suttiyut T."/>
            <person name="Ogas R."/>
            <person name="Tomko P."/>
            <person name="Gavelis G."/>
            <person name="Widhalm J.R."/>
            <person name="Wisecaver J.H."/>
        </authorList>
    </citation>
    <scope>NUCLEOTIDE SEQUENCE</scope>
    <source>
        <strain evidence="2">ECLA1</strain>
    </source>
</reference>
<dbReference type="Proteomes" id="UP001283361">
    <property type="component" value="Unassembled WGS sequence"/>
</dbReference>
<proteinExistence type="predicted"/>
<evidence type="ECO:0000256" key="1">
    <source>
        <dbReference type="SAM" id="MobiDB-lite"/>
    </source>
</evidence>
<evidence type="ECO:0000313" key="3">
    <source>
        <dbReference type="Proteomes" id="UP001283361"/>
    </source>
</evidence>
<dbReference type="AlphaFoldDB" id="A0AAE1E2T4"/>
<evidence type="ECO:0000313" key="2">
    <source>
        <dbReference type="EMBL" id="KAK3790768.1"/>
    </source>
</evidence>
<feature type="region of interest" description="Disordered" evidence="1">
    <location>
        <begin position="1"/>
        <end position="43"/>
    </location>
</feature>